<feature type="transmembrane region" description="Helical" evidence="8">
    <location>
        <begin position="72"/>
        <end position="92"/>
    </location>
</feature>
<accession>A0ABU0JA82</accession>
<feature type="transmembrane region" description="Helical" evidence="8">
    <location>
        <begin position="7"/>
        <end position="40"/>
    </location>
</feature>
<keyword evidence="4 8" id="KW-1003">Cell membrane</keyword>
<dbReference type="InterPro" id="IPR052017">
    <property type="entry name" value="TSUP"/>
</dbReference>
<evidence type="ECO:0000256" key="6">
    <source>
        <dbReference type="ARBA" id="ARBA00022989"/>
    </source>
</evidence>
<comment type="similarity">
    <text evidence="2 8">Belongs to the 4-toluene sulfonate uptake permease (TSUP) (TC 2.A.102) family.</text>
</comment>
<evidence type="ECO:0000256" key="7">
    <source>
        <dbReference type="ARBA" id="ARBA00023136"/>
    </source>
</evidence>
<feature type="transmembrane region" description="Helical" evidence="8">
    <location>
        <begin position="98"/>
        <end position="120"/>
    </location>
</feature>
<dbReference type="Pfam" id="PF01925">
    <property type="entry name" value="TauE"/>
    <property type="match status" value="1"/>
</dbReference>
<keyword evidence="6 8" id="KW-1133">Transmembrane helix</keyword>
<protein>
    <recommendedName>
        <fullName evidence="8">Probable membrane transporter protein</fullName>
    </recommendedName>
</protein>
<evidence type="ECO:0000313" key="9">
    <source>
        <dbReference type="EMBL" id="MDQ0471177.1"/>
    </source>
</evidence>
<feature type="transmembrane region" description="Helical" evidence="8">
    <location>
        <begin position="172"/>
        <end position="191"/>
    </location>
</feature>
<comment type="subcellular location">
    <subcellularLocation>
        <location evidence="1 8">Cell membrane</location>
        <topology evidence="1 8">Multi-pass membrane protein</topology>
    </subcellularLocation>
</comment>
<dbReference type="PANTHER" id="PTHR30269:SF37">
    <property type="entry name" value="MEMBRANE TRANSPORTER PROTEIN"/>
    <property type="match status" value="1"/>
</dbReference>
<evidence type="ECO:0000256" key="3">
    <source>
        <dbReference type="ARBA" id="ARBA00022448"/>
    </source>
</evidence>
<sequence>MLSDPLFWLVAVVAVTVVGISKGGFAGLGVLGVPVLAVVVPSPVKAAAILLPILVLQDWVSLLSYRRSVDRRVLLVPLAGALAGTLAGYLLAATIQDGHVRLVVGVIALAFAANWWIGVVQKRAEGPKPGDGAGLFWGLVAGFTSFVSHAGGPPYQIYSLPQRLKPELLAGTTAWFFAIVNLMKVVPYFVLGQFSRENLTISAALAPVAVVTTIFGVWLVRRADTTRFYRIIYALLVVVGLDLIWEGARSTFGL</sequence>
<evidence type="ECO:0000256" key="2">
    <source>
        <dbReference type="ARBA" id="ARBA00009142"/>
    </source>
</evidence>
<comment type="caution">
    <text evidence="9">The sequence shown here is derived from an EMBL/GenBank/DDBJ whole genome shotgun (WGS) entry which is preliminary data.</text>
</comment>
<feature type="transmembrane region" description="Helical" evidence="8">
    <location>
        <begin position="227"/>
        <end position="245"/>
    </location>
</feature>
<dbReference type="EMBL" id="JAUSVX010000008">
    <property type="protein sequence ID" value="MDQ0471177.1"/>
    <property type="molecule type" value="Genomic_DNA"/>
</dbReference>
<evidence type="ECO:0000256" key="5">
    <source>
        <dbReference type="ARBA" id="ARBA00022692"/>
    </source>
</evidence>
<dbReference type="InterPro" id="IPR002781">
    <property type="entry name" value="TM_pro_TauE-like"/>
</dbReference>
<feature type="transmembrane region" description="Helical" evidence="8">
    <location>
        <begin position="132"/>
        <end position="152"/>
    </location>
</feature>
<dbReference type="RefSeq" id="WP_307275871.1">
    <property type="nucleotide sequence ID" value="NZ_JAUSVX010000008.1"/>
</dbReference>
<proteinExistence type="inferred from homology"/>
<gene>
    <name evidence="9" type="ORF">QO011_004200</name>
</gene>
<keyword evidence="5 8" id="KW-0812">Transmembrane</keyword>
<reference evidence="9 10" key="1">
    <citation type="submission" date="2023-07" db="EMBL/GenBank/DDBJ databases">
        <title>Genomic Encyclopedia of Type Strains, Phase IV (KMG-IV): sequencing the most valuable type-strain genomes for metagenomic binning, comparative biology and taxonomic classification.</title>
        <authorList>
            <person name="Goeker M."/>
        </authorList>
    </citation>
    <scope>NUCLEOTIDE SEQUENCE [LARGE SCALE GENOMIC DNA]</scope>
    <source>
        <strain evidence="9 10">DSM 19619</strain>
    </source>
</reference>
<evidence type="ECO:0000256" key="1">
    <source>
        <dbReference type="ARBA" id="ARBA00004651"/>
    </source>
</evidence>
<keyword evidence="3" id="KW-0813">Transport</keyword>
<dbReference type="PANTHER" id="PTHR30269">
    <property type="entry name" value="TRANSMEMBRANE PROTEIN YFCA"/>
    <property type="match status" value="1"/>
</dbReference>
<evidence type="ECO:0000256" key="8">
    <source>
        <dbReference type="RuleBase" id="RU363041"/>
    </source>
</evidence>
<evidence type="ECO:0000313" key="10">
    <source>
        <dbReference type="Proteomes" id="UP001242480"/>
    </source>
</evidence>
<organism evidence="9 10">
    <name type="scientific">Labrys wisconsinensis</name>
    <dbReference type="NCBI Taxonomy" id="425677"/>
    <lineage>
        <taxon>Bacteria</taxon>
        <taxon>Pseudomonadati</taxon>
        <taxon>Pseudomonadota</taxon>
        <taxon>Alphaproteobacteria</taxon>
        <taxon>Hyphomicrobiales</taxon>
        <taxon>Xanthobacteraceae</taxon>
        <taxon>Labrys</taxon>
    </lineage>
</organism>
<name>A0ABU0JA82_9HYPH</name>
<keyword evidence="7 8" id="KW-0472">Membrane</keyword>
<evidence type="ECO:0000256" key="4">
    <source>
        <dbReference type="ARBA" id="ARBA00022475"/>
    </source>
</evidence>
<dbReference type="Proteomes" id="UP001242480">
    <property type="component" value="Unassembled WGS sequence"/>
</dbReference>
<feature type="transmembrane region" description="Helical" evidence="8">
    <location>
        <begin position="203"/>
        <end position="221"/>
    </location>
</feature>
<keyword evidence="10" id="KW-1185">Reference proteome</keyword>